<evidence type="ECO:0000313" key="4">
    <source>
        <dbReference type="Proteomes" id="UP000175968"/>
    </source>
</evidence>
<protein>
    <recommendedName>
        <fullName evidence="2">FAS1 domain-containing protein</fullName>
    </recommendedName>
</protein>
<gene>
    <name evidence="3" type="ORF">EM308_10650</name>
</gene>
<dbReference type="Pfam" id="PF02469">
    <property type="entry name" value="Fasciclin"/>
    <property type="match status" value="1"/>
</dbReference>
<dbReference type="PANTHER" id="PTHR10900:SF77">
    <property type="entry name" value="FI19380P1"/>
    <property type="match status" value="1"/>
</dbReference>
<reference evidence="3 4" key="1">
    <citation type="submission" date="2016-10" db="EMBL/GenBank/DDBJ databases">
        <title>Flavobacterium gilvum sp. nov., isolated from stream water.</title>
        <authorList>
            <person name="Shin S.-K."/>
            <person name="Cho Y.-J."/>
            <person name="Yi H."/>
        </authorList>
    </citation>
    <scope>NUCLEOTIDE SEQUENCE [LARGE SCALE GENOMIC DNA]</scope>
    <source>
        <strain evidence="3 4">EM1308</strain>
    </source>
</reference>
<dbReference type="InterPro" id="IPR036378">
    <property type="entry name" value="FAS1_dom_sf"/>
</dbReference>
<dbReference type="PANTHER" id="PTHR10900">
    <property type="entry name" value="PERIOSTIN-RELATED"/>
    <property type="match status" value="1"/>
</dbReference>
<sequence length="569" mass="63670">MKRYLAQKRLMKIALVYFITLAFLNCTPDKLKETTDDTVNITQYLKDHENYSLFLEALEITNYASFMNTYGTYTLFLPTNEAMKQYIKDAGVASLKEIPLKDLQDFVKLHILDQKVISTSFTDGKIATPSMYGQYLVTLAANSNGTSKYTVNKTSNIIASNLVVGNGVIHVIDKVLRVANKTLAQTIEADANLSLFTEALKATGWYEKLNQPLTIDQNNIASFLTVLTQTNDEFKAVGINSLTDLKAKYSHLKDPMNPNDSLNLFVSYRVLPKLQYLADLAVSATLETKAPMEVISVKLDKENLLLNEEIFNGVLEKGVSVNRTKSDVTTSNGVLHFVNANFFIKKRLPAPVYFDLADQPEFRSNTAIFRKHAGGSIVLTHDQISGITWEGTESIKYLDGKAGTSTGGGWHGDLLELNRFKTGLTQNLVLKTPVIIKGKYKVWIDYRPQSSKMPTLKVYFNGLELPKLVNCNEYTSTSATDNATERVLESQGYKHPVHPYDGNLNSRLVGVIDVPTTGRHTIKFESITASPGNVTWLDVVEFRPIDMDQIWPKLEKGGDRFVSSNLTYY</sequence>
<dbReference type="AlphaFoldDB" id="A0AAC9I8C0"/>
<evidence type="ECO:0000256" key="1">
    <source>
        <dbReference type="SAM" id="SignalP"/>
    </source>
</evidence>
<feature type="domain" description="FAS1" evidence="2">
    <location>
        <begin position="38"/>
        <end position="176"/>
    </location>
</feature>
<keyword evidence="1" id="KW-0732">Signal</keyword>
<dbReference type="KEGG" id="fgl:EM308_10650"/>
<name>A0AAC9I8C0_9FLAO</name>
<keyword evidence="4" id="KW-1185">Reference proteome</keyword>
<dbReference type="InterPro" id="IPR000782">
    <property type="entry name" value="FAS1_domain"/>
</dbReference>
<proteinExistence type="predicted"/>
<evidence type="ECO:0000313" key="3">
    <source>
        <dbReference type="EMBL" id="AOW09932.1"/>
    </source>
</evidence>
<evidence type="ECO:0000259" key="2">
    <source>
        <dbReference type="PROSITE" id="PS50213"/>
    </source>
</evidence>
<feature type="signal peptide" evidence="1">
    <location>
        <begin position="1"/>
        <end position="22"/>
    </location>
</feature>
<organism evidence="3 4">
    <name type="scientific">Flavobacterium gilvum</name>
    <dbReference type="NCBI Taxonomy" id="1492737"/>
    <lineage>
        <taxon>Bacteria</taxon>
        <taxon>Pseudomonadati</taxon>
        <taxon>Bacteroidota</taxon>
        <taxon>Flavobacteriia</taxon>
        <taxon>Flavobacteriales</taxon>
        <taxon>Flavobacteriaceae</taxon>
        <taxon>Flavobacterium</taxon>
    </lineage>
</organism>
<dbReference type="RefSeq" id="WP_035636605.1">
    <property type="nucleotide sequence ID" value="NZ_CP017479.1"/>
</dbReference>
<dbReference type="InterPro" id="IPR050904">
    <property type="entry name" value="Adhesion/Biosynth-related"/>
</dbReference>
<accession>A0AAC9I8C0</accession>
<dbReference type="PROSITE" id="PS50213">
    <property type="entry name" value="FAS1"/>
    <property type="match status" value="2"/>
</dbReference>
<dbReference type="Gene3D" id="2.30.180.10">
    <property type="entry name" value="FAS1 domain"/>
    <property type="match status" value="2"/>
</dbReference>
<dbReference type="EMBL" id="CP017479">
    <property type="protein sequence ID" value="AOW09932.1"/>
    <property type="molecule type" value="Genomic_DNA"/>
</dbReference>
<dbReference type="Proteomes" id="UP000175968">
    <property type="component" value="Chromosome"/>
</dbReference>
<dbReference type="SUPFAM" id="SSF82153">
    <property type="entry name" value="FAS1 domain"/>
    <property type="match status" value="2"/>
</dbReference>
<dbReference type="SMART" id="SM00554">
    <property type="entry name" value="FAS1"/>
    <property type="match status" value="1"/>
</dbReference>
<feature type="chain" id="PRO_5041957166" description="FAS1 domain-containing protein" evidence="1">
    <location>
        <begin position="23"/>
        <end position="569"/>
    </location>
</feature>
<feature type="domain" description="FAS1" evidence="2">
    <location>
        <begin position="180"/>
        <end position="342"/>
    </location>
</feature>